<dbReference type="InterPro" id="IPR001537">
    <property type="entry name" value="SpoU_MeTrfase"/>
</dbReference>
<sequence length="245" mass="26993">MLANIKIVLVETSHPGNIGAVARAMKNMAMGNLCLVNPKVFPSADATARASGADDILAAARVYPTLPDAIADCQLVLGTSARCRTISWPELTPRECAEKVVIHEPGNQVAILFGRENSGLKNHELDLCHYLLRIPCNSKYSSLNIAAAVQVVCYELFVAAGLQENNRVGDKGEIPLASAEQMESFYGHLHQALIDIDFMQPDQSNSIMRRLRRIYNRIHLDSKELDILRGILRMSQGNKAKTKRS</sequence>
<comment type="subunit">
    <text evidence="5">Homodimer.</text>
</comment>
<name>V5BVR5_9GAMM</name>
<dbReference type="InterPro" id="IPR004384">
    <property type="entry name" value="RNA_MeTrfase_TrmJ/LasT"/>
</dbReference>
<keyword evidence="4 5" id="KW-0949">S-adenosyl-L-methionine</keyword>
<dbReference type="GO" id="GO:0003723">
    <property type="term" value="F:RNA binding"/>
    <property type="evidence" value="ECO:0007669"/>
    <property type="project" value="InterPro"/>
</dbReference>
<evidence type="ECO:0000256" key="5">
    <source>
        <dbReference type="RuleBase" id="RU362024"/>
    </source>
</evidence>
<dbReference type="NCBIfam" id="TIGR00050">
    <property type="entry name" value="rRNA_methyl_1"/>
    <property type="match status" value="1"/>
</dbReference>
<evidence type="ECO:0000256" key="1">
    <source>
        <dbReference type="ARBA" id="ARBA00007228"/>
    </source>
</evidence>
<dbReference type="Gene3D" id="1.10.8.590">
    <property type="match status" value="1"/>
</dbReference>
<evidence type="ECO:0000313" key="7">
    <source>
        <dbReference type="EMBL" id="ESS71969.1"/>
    </source>
</evidence>
<dbReference type="InterPro" id="IPR029028">
    <property type="entry name" value="Alpha/beta_knot_MTases"/>
</dbReference>
<dbReference type="EMBL" id="AYLO01000077">
    <property type="protein sequence ID" value="ESS71969.1"/>
    <property type="molecule type" value="Genomic_DNA"/>
</dbReference>
<dbReference type="STRING" id="1116472.MGMO_80c00100"/>
<comment type="catalytic activity">
    <reaction evidence="5">
        <text>uridine(32) in tRNA + S-adenosyl-L-methionine = 2'-O-methyluridine(32) in tRNA + S-adenosyl-L-homocysteine + H(+)</text>
        <dbReference type="Rhea" id="RHEA:42936"/>
        <dbReference type="Rhea" id="RHEA-COMP:10107"/>
        <dbReference type="Rhea" id="RHEA-COMP:10290"/>
        <dbReference type="ChEBI" id="CHEBI:15378"/>
        <dbReference type="ChEBI" id="CHEBI:57856"/>
        <dbReference type="ChEBI" id="CHEBI:59789"/>
        <dbReference type="ChEBI" id="CHEBI:65315"/>
        <dbReference type="ChEBI" id="CHEBI:74478"/>
        <dbReference type="EC" id="2.1.1.200"/>
    </reaction>
</comment>
<evidence type="ECO:0000256" key="3">
    <source>
        <dbReference type="ARBA" id="ARBA00022679"/>
    </source>
</evidence>
<dbReference type="PANTHER" id="PTHR42786">
    <property type="entry name" value="TRNA/RRNA METHYLTRANSFERASE"/>
    <property type="match status" value="1"/>
</dbReference>
<gene>
    <name evidence="5 7" type="primary">trmJ</name>
    <name evidence="7" type="ORF">MGMO_80c00100</name>
</gene>
<dbReference type="OrthoDB" id="9806346at2"/>
<proteinExistence type="inferred from homology"/>
<dbReference type="GO" id="GO:0106339">
    <property type="term" value="F:tRNA (cytidine(32)-2'-O)-methyltransferase activity"/>
    <property type="evidence" value="ECO:0007669"/>
    <property type="project" value="RHEA"/>
</dbReference>
<comment type="catalytic activity">
    <reaction evidence="5">
        <text>cytidine(32) in tRNA + S-adenosyl-L-methionine = 2'-O-methylcytidine(32) in tRNA + S-adenosyl-L-homocysteine + H(+)</text>
        <dbReference type="Rhea" id="RHEA:42932"/>
        <dbReference type="Rhea" id="RHEA-COMP:10288"/>
        <dbReference type="Rhea" id="RHEA-COMP:10289"/>
        <dbReference type="ChEBI" id="CHEBI:15378"/>
        <dbReference type="ChEBI" id="CHEBI:57856"/>
        <dbReference type="ChEBI" id="CHEBI:59789"/>
        <dbReference type="ChEBI" id="CHEBI:74495"/>
        <dbReference type="ChEBI" id="CHEBI:82748"/>
        <dbReference type="EC" id="2.1.1.200"/>
    </reaction>
</comment>
<dbReference type="Proteomes" id="UP000017842">
    <property type="component" value="Unassembled WGS sequence"/>
</dbReference>
<keyword evidence="2 5" id="KW-0489">Methyltransferase</keyword>
<dbReference type="CDD" id="cd18093">
    <property type="entry name" value="SpoU-like_TrmJ"/>
    <property type="match status" value="1"/>
</dbReference>
<dbReference type="RefSeq" id="WP_023494993.1">
    <property type="nucleotide sequence ID" value="NZ_AYLO01000077.1"/>
</dbReference>
<dbReference type="EC" id="2.1.1.200" evidence="5"/>
<evidence type="ECO:0000256" key="4">
    <source>
        <dbReference type="ARBA" id="ARBA00022691"/>
    </source>
</evidence>
<dbReference type="SUPFAM" id="SSF75217">
    <property type="entry name" value="alpha/beta knot"/>
    <property type="match status" value="1"/>
</dbReference>
<dbReference type="Gene3D" id="3.40.1280.10">
    <property type="match status" value="1"/>
</dbReference>
<dbReference type="eggNOG" id="COG0565">
    <property type="taxonomic scope" value="Bacteria"/>
</dbReference>
<dbReference type="PANTHER" id="PTHR42786:SF2">
    <property type="entry name" value="TRNA (CYTIDINE_URIDINE-2'-O-)-METHYLTRANSFERASE TRMJ"/>
    <property type="match status" value="1"/>
</dbReference>
<dbReference type="FunFam" id="3.40.1280.10:FF:000006">
    <property type="entry name" value="Uncharacterized tRNA/rRNA methyltransferase HI_0380"/>
    <property type="match status" value="1"/>
</dbReference>
<dbReference type="GO" id="GO:0160206">
    <property type="term" value="F:tRNA (cytidine(32)/uridine(32)-2'-O)-methyltransferase activity"/>
    <property type="evidence" value="ECO:0007669"/>
    <property type="project" value="UniProtKB-EC"/>
</dbReference>
<evidence type="ECO:0000259" key="6">
    <source>
        <dbReference type="Pfam" id="PF00588"/>
    </source>
</evidence>
<reference evidence="7 8" key="1">
    <citation type="journal article" date="2013" name="Genome Announc.">
        <title>Draft Genome Sequence of the Methanotrophic Gammaproteobacterium Methyloglobulus morosus DSM 22980 Strain KoM1.</title>
        <authorList>
            <person name="Poehlein A."/>
            <person name="Deutzmann J.S."/>
            <person name="Daniel R."/>
            <person name="Simeonova D.D."/>
        </authorList>
    </citation>
    <scope>NUCLEOTIDE SEQUENCE [LARGE SCALE GENOMIC DNA]</scope>
    <source>
        <strain evidence="7 8">KoM1</strain>
    </source>
</reference>
<accession>V5BVR5</accession>
<keyword evidence="5" id="KW-0819">tRNA processing</keyword>
<protein>
    <recommendedName>
        <fullName evidence="5">tRNA (cytidine/uridine-2'-O-)-methyltransferase TrmJ</fullName>
        <ecNumber evidence="5">2.1.1.200</ecNumber>
    </recommendedName>
    <alternativeName>
        <fullName evidence="5">tRNA (cytidine(32)/uridine(32)-2'-O)-methyltransferase</fullName>
    </alternativeName>
    <alternativeName>
        <fullName evidence="5">tRNA Cm32/Um32 methyltransferase</fullName>
    </alternativeName>
</protein>
<organism evidence="7 8">
    <name type="scientific">Methyloglobulus morosus KoM1</name>
    <dbReference type="NCBI Taxonomy" id="1116472"/>
    <lineage>
        <taxon>Bacteria</taxon>
        <taxon>Pseudomonadati</taxon>
        <taxon>Pseudomonadota</taxon>
        <taxon>Gammaproteobacteria</taxon>
        <taxon>Methylococcales</taxon>
        <taxon>Methylococcaceae</taxon>
        <taxon>Methyloglobulus</taxon>
    </lineage>
</organism>
<dbReference type="PATRIC" id="fig|1116472.3.peg.2260"/>
<evidence type="ECO:0000313" key="8">
    <source>
        <dbReference type="Proteomes" id="UP000017842"/>
    </source>
</evidence>
<dbReference type="InterPro" id="IPR029026">
    <property type="entry name" value="tRNA_m1G_MTases_N"/>
</dbReference>
<dbReference type="GO" id="GO:0005829">
    <property type="term" value="C:cytosol"/>
    <property type="evidence" value="ECO:0007669"/>
    <property type="project" value="TreeGrafter"/>
</dbReference>
<comment type="subcellular location">
    <subcellularLocation>
        <location evidence="5">Cytoplasm</location>
    </subcellularLocation>
</comment>
<keyword evidence="5" id="KW-0963">Cytoplasm</keyword>
<comment type="similarity">
    <text evidence="1">Belongs to the class IV-like SAM-binding methyltransferase superfamily. RNA methyltransferase TrmH family.</text>
</comment>
<comment type="caution">
    <text evidence="7">The sequence shown here is derived from an EMBL/GenBank/DDBJ whole genome shotgun (WGS) entry which is preliminary data.</text>
</comment>
<dbReference type="Pfam" id="PF00588">
    <property type="entry name" value="SpoU_methylase"/>
    <property type="match status" value="1"/>
</dbReference>
<keyword evidence="8" id="KW-1185">Reference proteome</keyword>
<keyword evidence="3 7" id="KW-0808">Transferase</keyword>
<feature type="domain" description="tRNA/rRNA methyltransferase SpoU type" evidence="6">
    <location>
        <begin position="5"/>
        <end position="154"/>
    </location>
</feature>
<dbReference type="PIRSF" id="PIRSF004808">
    <property type="entry name" value="LasT"/>
    <property type="match status" value="1"/>
</dbReference>
<evidence type="ECO:0000256" key="2">
    <source>
        <dbReference type="ARBA" id="ARBA00022603"/>
    </source>
</evidence>
<dbReference type="AlphaFoldDB" id="V5BVR5"/>
<dbReference type="GO" id="GO:0002128">
    <property type="term" value="P:tRNA nucleoside ribose methylation"/>
    <property type="evidence" value="ECO:0007669"/>
    <property type="project" value="TreeGrafter"/>
</dbReference>
<comment type="function">
    <text evidence="5">Catalyzes the formation of 2'O-methylated cytidine (Cm32) or 2'O-methylated uridine (Um32) at position 32 in tRNA.</text>
</comment>